<reference evidence="1" key="2">
    <citation type="submission" date="2015-06" db="UniProtKB">
        <authorList>
            <consortium name="EnsemblMetazoa"/>
        </authorList>
    </citation>
    <scope>IDENTIFICATION</scope>
</reference>
<evidence type="ECO:0000313" key="2">
    <source>
        <dbReference type="Proteomes" id="UP000015102"/>
    </source>
</evidence>
<proteinExistence type="predicted"/>
<dbReference type="EnsemblMetazoa" id="MESCA001794-RA">
    <property type="protein sequence ID" value="MESCA001794-PA"/>
    <property type="gene ID" value="MESCA001794"/>
</dbReference>
<dbReference type="EMBL" id="CAQQ02121897">
    <property type="status" value="NOT_ANNOTATED_CDS"/>
    <property type="molecule type" value="Genomic_DNA"/>
</dbReference>
<keyword evidence="2" id="KW-1185">Reference proteome</keyword>
<protein>
    <submittedName>
        <fullName evidence="1">Uncharacterized protein</fullName>
    </submittedName>
</protein>
<organism evidence="1 2">
    <name type="scientific">Megaselia scalaris</name>
    <name type="common">Humpbacked fly</name>
    <name type="synonym">Phora scalaris</name>
    <dbReference type="NCBI Taxonomy" id="36166"/>
    <lineage>
        <taxon>Eukaryota</taxon>
        <taxon>Metazoa</taxon>
        <taxon>Ecdysozoa</taxon>
        <taxon>Arthropoda</taxon>
        <taxon>Hexapoda</taxon>
        <taxon>Insecta</taxon>
        <taxon>Pterygota</taxon>
        <taxon>Neoptera</taxon>
        <taxon>Endopterygota</taxon>
        <taxon>Diptera</taxon>
        <taxon>Brachycera</taxon>
        <taxon>Muscomorpha</taxon>
        <taxon>Platypezoidea</taxon>
        <taxon>Phoridae</taxon>
        <taxon>Megaseliini</taxon>
        <taxon>Megaselia</taxon>
    </lineage>
</organism>
<accession>T1GEM6</accession>
<evidence type="ECO:0000313" key="1">
    <source>
        <dbReference type="EnsemblMetazoa" id="MESCA001794-PA"/>
    </source>
</evidence>
<dbReference type="HOGENOM" id="CLU_2783232_0_0_1"/>
<dbReference type="AlphaFoldDB" id="T1GEM6"/>
<dbReference type="EMBL" id="CAQQ02121896">
    <property type="status" value="NOT_ANNOTATED_CDS"/>
    <property type="molecule type" value="Genomic_DNA"/>
</dbReference>
<name>T1GEM6_MEGSC</name>
<reference evidence="2" key="1">
    <citation type="submission" date="2013-02" db="EMBL/GenBank/DDBJ databases">
        <authorList>
            <person name="Hughes D."/>
        </authorList>
    </citation>
    <scope>NUCLEOTIDE SEQUENCE</scope>
    <source>
        <strain>Durham</strain>
        <strain evidence="2">NC isolate 2 -- Noor lab</strain>
    </source>
</reference>
<sequence length="69" mass="7926">KGSKYSTSASLPRDIKLQDFVITSFSGEDLTTWNVFKESFEKEGATYHRFSCEGERGKNKKRKNTHHSP</sequence>
<dbReference type="Proteomes" id="UP000015102">
    <property type="component" value="Unassembled WGS sequence"/>
</dbReference>